<dbReference type="OrthoDB" id="1467107at2"/>
<name>A0A291QUF1_9BACT</name>
<protein>
    <submittedName>
        <fullName evidence="1">Uncharacterized protein</fullName>
    </submittedName>
</protein>
<dbReference type="AlphaFoldDB" id="A0A291QUF1"/>
<dbReference type="EMBL" id="CP023777">
    <property type="protein sequence ID" value="ATL47484.1"/>
    <property type="molecule type" value="Genomic_DNA"/>
</dbReference>
<dbReference type="KEGG" id="cbae:COR50_10020"/>
<dbReference type="RefSeq" id="WP_098193861.1">
    <property type="nucleotide sequence ID" value="NZ_CP023777.1"/>
</dbReference>
<keyword evidence="2" id="KW-1185">Reference proteome</keyword>
<reference evidence="1 2" key="1">
    <citation type="submission" date="2017-10" db="EMBL/GenBank/DDBJ databases">
        <title>Paenichitinophaga pekingensis gen. nov., sp. nov., isolated from activated sludge.</title>
        <authorList>
            <person name="Jin D."/>
            <person name="Kong X."/>
            <person name="Deng Y."/>
            <person name="Bai Z."/>
        </authorList>
    </citation>
    <scope>NUCLEOTIDE SEQUENCE [LARGE SCALE GENOMIC DNA]</scope>
    <source>
        <strain evidence="1 2">13</strain>
    </source>
</reference>
<proteinExistence type="predicted"/>
<accession>A0A291QUF1</accession>
<sequence>MKKITFIVCALVCGIQFVYAQRLVSDLKIYYKMELPAEQAQMDAMLNNSHLVQYVRGNMSRIDMNFNVVNYIYISNARTKTMLIMIDNHGDKYMIRTNKKEFEKELEEYRKIQFVDQPEEKEIAGYKCRKAIGIMSDGSKFEVFYTVDIAPENKLYNRRFVNLKGFPLEFEIPAKNNAKIKVLATSLEIGPVPASIFDTPSGYKEISQEELKKLRG</sequence>
<dbReference type="Proteomes" id="UP000220133">
    <property type="component" value="Chromosome"/>
</dbReference>
<evidence type="ECO:0000313" key="2">
    <source>
        <dbReference type="Proteomes" id="UP000220133"/>
    </source>
</evidence>
<organism evidence="1 2">
    <name type="scientific">Chitinophaga caeni</name>
    <dbReference type="NCBI Taxonomy" id="2029983"/>
    <lineage>
        <taxon>Bacteria</taxon>
        <taxon>Pseudomonadati</taxon>
        <taxon>Bacteroidota</taxon>
        <taxon>Chitinophagia</taxon>
        <taxon>Chitinophagales</taxon>
        <taxon>Chitinophagaceae</taxon>
        <taxon>Chitinophaga</taxon>
    </lineage>
</organism>
<gene>
    <name evidence="1" type="ORF">COR50_10020</name>
</gene>
<evidence type="ECO:0000313" key="1">
    <source>
        <dbReference type="EMBL" id="ATL47484.1"/>
    </source>
</evidence>